<accession>A0AAE0SKG4</accession>
<name>A0AAE0SKG4_9BIVA</name>
<keyword evidence="2" id="KW-1185">Reference proteome</keyword>
<reference evidence="1" key="1">
    <citation type="journal article" date="2021" name="Genome Biol. Evol.">
        <title>A High-Quality Reference Genome for a Parasitic Bivalve with Doubly Uniparental Inheritance (Bivalvia: Unionida).</title>
        <authorList>
            <person name="Smith C.H."/>
        </authorList>
    </citation>
    <scope>NUCLEOTIDE SEQUENCE</scope>
    <source>
        <strain evidence="1">CHS0354</strain>
    </source>
</reference>
<dbReference type="EMBL" id="JAEAOA010000822">
    <property type="protein sequence ID" value="KAK3593722.1"/>
    <property type="molecule type" value="Genomic_DNA"/>
</dbReference>
<reference evidence="1" key="3">
    <citation type="submission" date="2023-05" db="EMBL/GenBank/DDBJ databases">
        <authorList>
            <person name="Smith C.H."/>
        </authorList>
    </citation>
    <scope>NUCLEOTIDE SEQUENCE</scope>
    <source>
        <strain evidence="1">CHS0354</strain>
        <tissue evidence="1">Mantle</tissue>
    </source>
</reference>
<organism evidence="1 2">
    <name type="scientific">Potamilus streckersoni</name>
    <dbReference type="NCBI Taxonomy" id="2493646"/>
    <lineage>
        <taxon>Eukaryota</taxon>
        <taxon>Metazoa</taxon>
        <taxon>Spiralia</taxon>
        <taxon>Lophotrochozoa</taxon>
        <taxon>Mollusca</taxon>
        <taxon>Bivalvia</taxon>
        <taxon>Autobranchia</taxon>
        <taxon>Heteroconchia</taxon>
        <taxon>Palaeoheterodonta</taxon>
        <taxon>Unionida</taxon>
        <taxon>Unionoidea</taxon>
        <taxon>Unionidae</taxon>
        <taxon>Ambleminae</taxon>
        <taxon>Lampsilini</taxon>
        <taxon>Potamilus</taxon>
    </lineage>
</organism>
<dbReference type="Proteomes" id="UP001195483">
    <property type="component" value="Unassembled WGS sequence"/>
</dbReference>
<sequence>MTELRVLDMMGVTLSSRCCDILGSTVTHCTKIMKFIIHKIDLHSCKLDLPKITELIDLDISEVTLSSNSCDALGSTLTHCTKLNMLSVHATDLHNCLLDLSNMTELIDLNISDVRLSSSCCDVLGKTLTHCTKLERLRIQKTDLSICLLDLSNMSELTKLDIAKATLSSNCCDVLCRTMTHCTKCNSLKIYYTDIHNGVFDFSNMIDLHLDFIGVIMSCNALQSFCSINRAYLWNLTLEKSQCDNDRWKVNLFDPDTFSDQEIYFNDSDRESFHDLYQ</sequence>
<comment type="caution">
    <text evidence="1">The sequence shown here is derived from an EMBL/GenBank/DDBJ whole genome shotgun (WGS) entry which is preliminary data.</text>
</comment>
<dbReference type="Gene3D" id="3.80.10.10">
    <property type="entry name" value="Ribonuclease Inhibitor"/>
    <property type="match status" value="1"/>
</dbReference>
<dbReference type="InterPro" id="IPR032675">
    <property type="entry name" value="LRR_dom_sf"/>
</dbReference>
<evidence type="ECO:0000313" key="2">
    <source>
        <dbReference type="Proteomes" id="UP001195483"/>
    </source>
</evidence>
<dbReference type="SUPFAM" id="SSF52047">
    <property type="entry name" value="RNI-like"/>
    <property type="match status" value="1"/>
</dbReference>
<evidence type="ECO:0000313" key="1">
    <source>
        <dbReference type="EMBL" id="KAK3593722.1"/>
    </source>
</evidence>
<reference evidence="1" key="2">
    <citation type="journal article" date="2021" name="Genome Biol. Evol.">
        <title>Developing a high-quality reference genome for a parasitic bivalve with doubly uniparental inheritance (Bivalvia: Unionida).</title>
        <authorList>
            <person name="Smith C.H."/>
        </authorList>
    </citation>
    <scope>NUCLEOTIDE SEQUENCE</scope>
    <source>
        <strain evidence="1">CHS0354</strain>
        <tissue evidence="1">Mantle</tissue>
    </source>
</reference>
<proteinExistence type="predicted"/>
<dbReference type="AlphaFoldDB" id="A0AAE0SKG4"/>
<gene>
    <name evidence="1" type="ORF">CHS0354_013619</name>
</gene>
<protein>
    <submittedName>
        <fullName evidence="1">Uncharacterized protein</fullName>
    </submittedName>
</protein>